<sequence>MLPCLSPHPIHSQSLLFRLFPDEYFLHESSLVHLHIHIESRRVLVSRRAAIETSVILVELIDDEKCTVIHRLVVIVGEIELLVVLGPDDGRHGVSDGRAAHLHPIALRRVQLVRSGVLPDSPVCDDQVHRFIRVEERRTVDLEGSEDHLVRAVLHDFDHAHVLAHVVDDVLLGLERCPVCDVVDLGLEKSVIGVIVADEEGAIDWQSDLVQHSLAPERRIGFGCQWFLVGRDGRSEPIVHSEVAHRNGLADRLVFGRGGQQRCCEKDNEIHGEISPWR</sequence>
<protein>
    <submittedName>
        <fullName evidence="1">Uncharacterized protein</fullName>
    </submittedName>
</protein>
<dbReference type="Proteomes" id="UP001328107">
    <property type="component" value="Unassembled WGS sequence"/>
</dbReference>
<feature type="non-terminal residue" evidence="1">
    <location>
        <position position="278"/>
    </location>
</feature>
<comment type="caution">
    <text evidence="1">The sequence shown here is derived from an EMBL/GenBank/DDBJ whole genome shotgun (WGS) entry which is preliminary data.</text>
</comment>
<evidence type="ECO:0000313" key="2">
    <source>
        <dbReference type="Proteomes" id="UP001328107"/>
    </source>
</evidence>
<gene>
    <name evidence="1" type="ORF">PMAYCL1PPCAC_14457</name>
</gene>
<accession>A0AAN4ZTN7</accession>
<name>A0AAN4ZTN7_9BILA</name>
<evidence type="ECO:0000313" key="1">
    <source>
        <dbReference type="EMBL" id="GMR44262.1"/>
    </source>
</evidence>
<keyword evidence="2" id="KW-1185">Reference proteome</keyword>
<proteinExistence type="predicted"/>
<dbReference type="EMBL" id="BTRK01000003">
    <property type="protein sequence ID" value="GMR44262.1"/>
    <property type="molecule type" value="Genomic_DNA"/>
</dbReference>
<reference evidence="2" key="1">
    <citation type="submission" date="2022-10" db="EMBL/GenBank/DDBJ databases">
        <title>Genome assembly of Pristionchus species.</title>
        <authorList>
            <person name="Yoshida K."/>
            <person name="Sommer R.J."/>
        </authorList>
    </citation>
    <scope>NUCLEOTIDE SEQUENCE [LARGE SCALE GENOMIC DNA]</scope>
    <source>
        <strain evidence="2">RS5460</strain>
    </source>
</reference>
<organism evidence="1 2">
    <name type="scientific">Pristionchus mayeri</name>
    <dbReference type="NCBI Taxonomy" id="1317129"/>
    <lineage>
        <taxon>Eukaryota</taxon>
        <taxon>Metazoa</taxon>
        <taxon>Ecdysozoa</taxon>
        <taxon>Nematoda</taxon>
        <taxon>Chromadorea</taxon>
        <taxon>Rhabditida</taxon>
        <taxon>Rhabditina</taxon>
        <taxon>Diplogasteromorpha</taxon>
        <taxon>Diplogasteroidea</taxon>
        <taxon>Neodiplogasteridae</taxon>
        <taxon>Pristionchus</taxon>
    </lineage>
</organism>
<dbReference type="AlphaFoldDB" id="A0AAN4ZTN7"/>